<dbReference type="KEGG" id="pdic:114515372"/>
<dbReference type="PANTHER" id="PTHR10351">
    <property type="entry name" value="TRANSCRIPTION FACTOR BTF3 FAMILY MEMBER"/>
    <property type="match status" value="1"/>
</dbReference>
<keyword evidence="5" id="KW-1185">Reference proteome</keyword>
<dbReference type="Proteomes" id="UP000504628">
    <property type="component" value="Chromosome 8"/>
</dbReference>
<dbReference type="RefSeq" id="XP_035890336.1">
    <property type="nucleotide sequence ID" value="XM_036034443.1"/>
</dbReference>
<dbReference type="SMART" id="SM01407">
    <property type="entry name" value="NAC"/>
    <property type="match status" value="1"/>
</dbReference>
<evidence type="ECO:0000313" key="5">
    <source>
        <dbReference type="Proteomes" id="UP000504628"/>
    </source>
</evidence>
<dbReference type="CDD" id="cd22055">
    <property type="entry name" value="NAC_BTF3"/>
    <property type="match status" value="1"/>
</dbReference>
<comment type="similarity">
    <text evidence="1 2">Belongs to the NAC-beta family.</text>
</comment>
<dbReference type="InterPro" id="IPR038187">
    <property type="entry name" value="NAC_A/B_dom_sf"/>
</dbReference>
<dbReference type="PROSITE" id="PS51151">
    <property type="entry name" value="NAC_AB"/>
    <property type="match status" value="1"/>
</dbReference>
<accession>A0A7E6EFG0</accession>
<dbReference type="InterPro" id="IPR002715">
    <property type="entry name" value="Nas_poly-pep-assoc_cplx_dom"/>
</dbReference>
<feature type="region of interest" description="Disordered" evidence="3">
    <location>
        <begin position="1"/>
        <end position="26"/>
    </location>
</feature>
<gene>
    <name evidence="6" type="primary">LOC114515372</name>
</gene>
<dbReference type="Pfam" id="PF01849">
    <property type="entry name" value="NAC"/>
    <property type="match status" value="1"/>
</dbReference>
<evidence type="ECO:0000259" key="4">
    <source>
        <dbReference type="PROSITE" id="PS51151"/>
    </source>
</evidence>
<organism evidence="5 6">
    <name type="scientific">Phyllostomus discolor</name>
    <name type="common">pale spear-nosed bat</name>
    <dbReference type="NCBI Taxonomy" id="89673"/>
    <lineage>
        <taxon>Eukaryota</taxon>
        <taxon>Metazoa</taxon>
        <taxon>Chordata</taxon>
        <taxon>Craniata</taxon>
        <taxon>Vertebrata</taxon>
        <taxon>Euteleostomi</taxon>
        <taxon>Mammalia</taxon>
        <taxon>Eutheria</taxon>
        <taxon>Laurasiatheria</taxon>
        <taxon>Chiroptera</taxon>
        <taxon>Yangochiroptera</taxon>
        <taxon>Phyllostomidae</taxon>
        <taxon>Phyllostominae</taxon>
        <taxon>Phyllostomus</taxon>
    </lineage>
</organism>
<evidence type="ECO:0000313" key="6">
    <source>
        <dbReference type="RefSeq" id="XP_035890336.1"/>
    </source>
</evidence>
<feature type="domain" description="NAC-A/B" evidence="4">
    <location>
        <begin position="38"/>
        <end position="105"/>
    </location>
</feature>
<proteinExistence type="inferred from homology"/>
<reference evidence="6" key="1">
    <citation type="submission" date="2025-08" db="UniProtKB">
        <authorList>
            <consortium name="RefSeq"/>
        </authorList>
    </citation>
    <scope>IDENTIFICATION</scope>
    <source>
        <tissue evidence="6">Muscle</tissue>
    </source>
</reference>
<name>A0A7E6EFG0_9CHIR</name>
<protein>
    <recommendedName>
        <fullName evidence="2">Transcription factor BTF3</fullName>
    </recommendedName>
</protein>
<dbReference type="InParanoid" id="A0A7E6EFG0"/>
<evidence type="ECO:0000256" key="2">
    <source>
        <dbReference type="RuleBase" id="RU361272"/>
    </source>
</evidence>
<dbReference type="Gene3D" id="2.20.70.30">
    <property type="entry name" value="Nascent polypeptide-associated complex domain"/>
    <property type="match status" value="1"/>
</dbReference>
<feature type="compositionally biased region" description="Basic residues" evidence="3">
    <location>
        <begin position="10"/>
        <end position="26"/>
    </location>
</feature>
<dbReference type="InterPro" id="IPR039370">
    <property type="entry name" value="BTF3"/>
</dbReference>
<sequence length="147" mass="15913">MEGSILSREKRTRLRAHGHIGGKGTACRKKKGVHRTASAGDKNLQLSLQKRGVSNISGIEEVNMFTNEGTVIDLNSPKGHAPPAVNTGCLTVHTARPLEETSRALPQQPMDGKAPFATGEEEDEVPALLESFEEVSKNEANLNRVNF</sequence>
<dbReference type="OrthoDB" id="8033832at2759"/>
<evidence type="ECO:0000256" key="1">
    <source>
        <dbReference type="ARBA" id="ARBA00005296"/>
    </source>
</evidence>
<dbReference type="AlphaFoldDB" id="A0A7E6EFG0"/>
<feature type="region of interest" description="Disordered" evidence="3">
    <location>
        <begin position="100"/>
        <end position="124"/>
    </location>
</feature>
<dbReference type="GeneID" id="114515372"/>
<evidence type="ECO:0000256" key="3">
    <source>
        <dbReference type="SAM" id="MobiDB-lite"/>
    </source>
</evidence>